<name>A0A7D5TRZ5_9EURY</name>
<reference evidence="6 7" key="1">
    <citation type="submission" date="2020-07" db="EMBL/GenBank/DDBJ databases">
        <title>Halosimplex litoreum sp. nov. and Halosimplex rubrum sp. nov., isolated from different salt environments.</title>
        <authorList>
            <person name="Cui H."/>
        </authorList>
    </citation>
    <scope>NUCLEOTIDE SEQUENCE [LARGE SCALE GENOMIC DNA]</scope>
    <source>
        <strain evidence="6 7">R2</strain>
    </source>
</reference>
<feature type="region of interest" description="Disordered" evidence="5">
    <location>
        <begin position="1"/>
        <end position="22"/>
    </location>
</feature>
<keyword evidence="4" id="KW-0106">Calcium</keyword>
<gene>
    <name evidence="6" type="ORF">HZS54_08660</name>
</gene>
<dbReference type="InterPro" id="IPR059100">
    <property type="entry name" value="TSP3_bac"/>
</dbReference>
<keyword evidence="2" id="KW-0964">Secreted</keyword>
<protein>
    <submittedName>
        <fullName evidence="6">Uncharacterized protein</fullName>
    </submittedName>
</protein>
<dbReference type="OrthoDB" id="242758at2157"/>
<evidence type="ECO:0000256" key="5">
    <source>
        <dbReference type="SAM" id="MobiDB-lite"/>
    </source>
</evidence>
<feature type="region of interest" description="Disordered" evidence="5">
    <location>
        <begin position="50"/>
        <end position="75"/>
    </location>
</feature>
<keyword evidence="3" id="KW-0732">Signal</keyword>
<dbReference type="AlphaFoldDB" id="A0A7D5TRZ5"/>
<sequence length="568" mass="62792">MVQQPCFGNKDTDGDGLEDGEEISGWNISVMNQTAHLNQPLRWAAAAKNRDGNLSVESDPLRRDTDGDGLNDTQEKLYTHTDPQALQTYEITSRHERQFERAFQGKSWEEWRLKAELGLRSDSLPGVESIEHPNLTDGTDDFDFVTEQSNGLDRFNFTALDGEIRTDYWLPNKVEVTSYDSPPRNAGPIDDGYTYQLDPWDPDTDDDDGLTDGQEINGVTVSVDGASETYTTDPTDPDTDGDGYWDGWIGVYNVSYDHDRGIEYADNLVLYREALQSSGVPVKDSVQEQAGFHAVTAVPTPDQQGHDGADVAGNSGLEHSNIHIGELHWATAGANTNGDPTDVETTPDPTLVFEVDYDERIAWNEQRLQTELGNVSDNFAFYGIDVRFVIDDELSANAVRQAAGNPPLSNRDINRLWQVYADAGAQRAYLFVGTEHAGGSAGRTSRRGGTYRTGFDFGNALFIDELRSGNPGEHFLVTGVHEAGHLLDTCFTDETGPSGEVYSGSSSDTTPEYLSFPNYPSIDLWSTMASGWQGSYEEPPMNARYSAFSIEELFTVDLDNVDSRERDD</sequence>
<evidence type="ECO:0000256" key="3">
    <source>
        <dbReference type="ARBA" id="ARBA00022729"/>
    </source>
</evidence>
<evidence type="ECO:0000313" key="6">
    <source>
        <dbReference type="EMBL" id="QLH81692.1"/>
    </source>
</evidence>
<evidence type="ECO:0000313" key="7">
    <source>
        <dbReference type="Proteomes" id="UP000509346"/>
    </source>
</evidence>
<accession>A0A7D5TRZ5</accession>
<evidence type="ECO:0000256" key="4">
    <source>
        <dbReference type="ARBA" id="ARBA00022837"/>
    </source>
</evidence>
<dbReference type="KEGG" id="hpel:HZS54_08660"/>
<evidence type="ECO:0000256" key="1">
    <source>
        <dbReference type="ARBA" id="ARBA00004613"/>
    </source>
</evidence>
<keyword evidence="7" id="KW-1185">Reference proteome</keyword>
<dbReference type="Proteomes" id="UP000509346">
    <property type="component" value="Chromosome"/>
</dbReference>
<comment type="subcellular location">
    <subcellularLocation>
        <location evidence="1">Secreted</location>
    </subcellularLocation>
</comment>
<dbReference type="GeneID" id="56082655"/>
<organism evidence="6 7">
    <name type="scientific">Halosimplex pelagicum</name>
    <dbReference type="NCBI Taxonomy" id="869886"/>
    <lineage>
        <taxon>Archaea</taxon>
        <taxon>Methanobacteriati</taxon>
        <taxon>Methanobacteriota</taxon>
        <taxon>Stenosarchaea group</taxon>
        <taxon>Halobacteria</taxon>
        <taxon>Halobacteriales</taxon>
        <taxon>Haloarculaceae</taxon>
        <taxon>Halosimplex</taxon>
    </lineage>
</organism>
<dbReference type="RefSeq" id="WP_179921929.1">
    <property type="nucleotide sequence ID" value="NZ_CP058909.1"/>
</dbReference>
<proteinExistence type="predicted"/>
<dbReference type="Pfam" id="PF18884">
    <property type="entry name" value="TSP3_bac"/>
    <property type="match status" value="2"/>
</dbReference>
<dbReference type="EMBL" id="CP058909">
    <property type="protein sequence ID" value="QLH81692.1"/>
    <property type="molecule type" value="Genomic_DNA"/>
</dbReference>
<evidence type="ECO:0000256" key="2">
    <source>
        <dbReference type="ARBA" id="ARBA00022525"/>
    </source>
</evidence>